<accession>A0AA39M3C6</accession>
<keyword evidence="1" id="KW-0732">Signal</keyword>
<dbReference type="AlphaFoldDB" id="A0AA39M3C6"/>
<sequence>MYSCDRLYFLVVFLATRVINVSSADCSSLPTMLPEDVTKLKADLRLAAGNLTQFSTPSIDADLESYQQIAHPLTFFYGACAPTDDEELETLMTNMSVQYKMILDHVNSTRISNLLKTNCFPSYMPREAWKQVVYQARLHSFFYSNYNNRSLINQRTFRAFCPVLQVEITVIGYIEYMSPCLTERNYTYPFYKMMDDYFTVATEILSIALLSQGYVTEGDAEEWRRMLVESLNDDYHLPAAHDVRANLRTLCYENALIAFENRTRDIIQEELNEVRTSLNVEALHRKIDLLRSTDYSYPRENYGVLVWNDACRVESSYIVVSNTSYTRIISNEQIKVVIHRTKNHTVGNQISEQKKKELQKSLDVETEGGFVVGVDSNTAKRNVERMMKIHDFQLVGVLVFEATQKNCFALSKMENLIESKAVKTGVPLMKSEKNYHVLVVFGI</sequence>
<dbReference type="EMBL" id="JAUCMV010000002">
    <property type="protein sequence ID" value="KAK0419059.1"/>
    <property type="molecule type" value="Genomic_DNA"/>
</dbReference>
<feature type="chain" id="PRO_5041414840" evidence="1">
    <location>
        <begin position="24"/>
        <end position="443"/>
    </location>
</feature>
<protein>
    <submittedName>
        <fullName evidence="2">Uncharacterized protein</fullName>
    </submittedName>
</protein>
<organism evidence="2 3">
    <name type="scientific">Steinernema hermaphroditum</name>
    <dbReference type="NCBI Taxonomy" id="289476"/>
    <lineage>
        <taxon>Eukaryota</taxon>
        <taxon>Metazoa</taxon>
        <taxon>Ecdysozoa</taxon>
        <taxon>Nematoda</taxon>
        <taxon>Chromadorea</taxon>
        <taxon>Rhabditida</taxon>
        <taxon>Tylenchina</taxon>
        <taxon>Panagrolaimomorpha</taxon>
        <taxon>Strongyloidoidea</taxon>
        <taxon>Steinernematidae</taxon>
        <taxon>Steinernema</taxon>
    </lineage>
</organism>
<proteinExistence type="predicted"/>
<evidence type="ECO:0000256" key="1">
    <source>
        <dbReference type="SAM" id="SignalP"/>
    </source>
</evidence>
<comment type="caution">
    <text evidence="2">The sequence shown here is derived from an EMBL/GenBank/DDBJ whole genome shotgun (WGS) entry which is preliminary data.</text>
</comment>
<evidence type="ECO:0000313" key="2">
    <source>
        <dbReference type="EMBL" id="KAK0419059.1"/>
    </source>
</evidence>
<dbReference type="Proteomes" id="UP001175271">
    <property type="component" value="Unassembled WGS sequence"/>
</dbReference>
<evidence type="ECO:0000313" key="3">
    <source>
        <dbReference type="Proteomes" id="UP001175271"/>
    </source>
</evidence>
<reference evidence="2" key="1">
    <citation type="submission" date="2023-06" db="EMBL/GenBank/DDBJ databases">
        <title>Genomic analysis of the entomopathogenic nematode Steinernema hermaphroditum.</title>
        <authorList>
            <person name="Schwarz E.M."/>
            <person name="Heppert J.K."/>
            <person name="Baniya A."/>
            <person name="Schwartz H.T."/>
            <person name="Tan C.-H."/>
            <person name="Antoshechkin I."/>
            <person name="Sternberg P.W."/>
            <person name="Goodrich-Blair H."/>
            <person name="Dillman A.R."/>
        </authorList>
    </citation>
    <scope>NUCLEOTIDE SEQUENCE</scope>
    <source>
        <strain evidence="2">PS9179</strain>
        <tissue evidence="2">Whole animal</tissue>
    </source>
</reference>
<keyword evidence="3" id="KW-1185">Reference proteome</keyword>
<feature type="signal peptide" evidence="1">
    <location>
        <begin position="1"/>
        <end position="23"/>
    </location>
</feature>
<gene>
    <name evidence="2" type="ORF">QR680_013929</name>
</gene>
<name>A0AA39M3C6_9BILA</name>